<gene>
    <name evidence="20" type="ORF">A3D50_00540</name>
</gene>
<keyword evidence="4" id="KW-1003">Cell membrane</keyword>
<evidence type="ECO:0000256" key="13">
    <source>
        <dbReference type="ARBA" id="ARBA00023268"/>
    </source>
</evidence>
<evidence type="ECO:0000256" key="1">
    <source>
        <dbReference type="ARBA" id="ARBA00004236"/>
    </source>
</evidence>
<dbReference type="GO" id="GO:0009002">
    <property type="term" value="F:serine-type D-Ala-D-Ala carboxypeptidase activity"/>
    <property type="evidence" value="ECO:0007669"/>
    <property type="project" value="UniProtKB-EC"/>
</dbReference>
<dbReference type="GO" id="GO:0071555">
    <property type="term" value="P:cell wall organization"/>
    <property type="evidence" value="ECO:0007669"/>
    <property type="project" value="UniProtKB-KW"/>
</dbReference>
<dbReference type="PANTHER" id="PTHR32282">
    <property type="entry name" value="BINDING PROTEIN TRANSPEPTIDASE, PUTATIVE-RELATED"/>
    <property type="match status" value="1"/>
</dbReference>
<comment type="similarity">
    <text evidence="3">In the N-terminal section; belongs to the glycosyltransferase 51 family.</text>
</comment>
<keyword evidence="7" id="KW-0328">Glycosyltransferase</keyword>
<keyword evidence="14" id="KW-0961">Cell wall biogenesis/degradation</keyword>
<evidence type="ECO:0000259" key="19">
    <source>
        <dbReference type="Pfam" id="PF00912"/>
    </source>
</evidence>
<evidence type="ECO:0000256" key="8">
    <source>
        <dbReference type="ARBA" id="ARBA00022679"/>
    </source>
</evidence>
<accession>A0A1G2MNU9</accession>
<keyword evidence="5" id="KW-0121">Carboxypeptidase</keyword>
<dbReference type="Gene3D" id="3.40.710.10">
    <property type="entry name" value="DD-peptidase/beta-lactamase superfamily"/>
    <property type="match status" value="1"/>
</dbReference>
<dbReference type="GO" id="GO:0006508">
    <property type="term" value="P:proteolysis"/>
    <property type="evidence" value="ECO:0007669"/>
    <property type="project" value="UniProtKB-KW"/>
</dbReference>
<dbReference type="Gene3D" id="2.60.40.10">
    <property type="entry name" value="Immunoglobulins"/>
    <property type="match status" value="1"/>
</dbReference>
<keyword evidence="13" id="KW-0511">Multifunctional enzyme</keyword>
<keyword evidence="12 17" id="KW-0472">Membrane</keyword>
<dbReference type="GO" id="GO:0005886">
    <property type="term" value="C:plasma membrane"/>
    <property type="evidence" value="ECO:0007669"/>
    <property type="project" value="UniProtKB-SubCell"/>
</dbReference>
<dbReference type="PANTHER" id="PTHR32282:SF11">
    <property type="entry name" value="PENICILLIN-BINDING PROTEIN 1B"/>
    <property type="match status" value="1"/>
</dbReference>
<feature type="domain" description="Penicillin-binding protein transpeptidase" evidence="18">
    <location>
        <begin position="332"/>
        <end position="589"/>
    </location>
</feature>
<keyword evidence="11" id="KW-0573">Peptidoglycan synthesis</keyword>
<dbReference type="GO" id="GO:0008658">
    <property type="term" value="F:penicillin binding"/>
    <property type="evidence" value="ECO:0007669"/>
    <property type="project" value="InterPro"/>
</dbReference>
<evidence type="ECO:0000256" key="5">
    <source>
        <dbReference type="ARBA" id="ARBA00022645"/>
    </source>
</evidence>
<protein>
    <submittedName>
        <fullName evidence="20">Uncharacterized protein</fullName>
    </submittedName>
</protein>
<evidence type="ECO:0000313" key="21">
    <source>
        <dbReference type="Proteomes" id="UP000178413"/>
    </source>
</evidence>
<dbReference type="InterPro" id="IPR023346">
    <property type="entry name" value="Lysozyme-like_dom_sf"/>
</dbReference>
<evidence type="ECO:0000256" key="14">
    <source>
        <dbReference type="ARBA" id="ARBA00023316"/>
    </source>
</evidence>
<dbReference type="GO" id="GO:0008955">
    <property type="term" value="F:peptidoglycan glycosyltransferase activity"/>
    <property type="evidence" value="ECO:0007669"/>
    <property type="project" value="UniProtKB-EC"/>
</dbReference>
<dbReference type="InterPro" id="IPR012338">
    <property type="entry name" value="Beta-lactam/transpept-like"/>
</dbReference>
<evidence type="ECO:0000256" key="9">
    <source>
        <dbReference type="ARBA" id="ARBA00022801"/>
    </source>
</evidence>
<name>A0A1G2MNU9_9BACT</name>
<dbReference type="SUPFAM" id="SSF53955">
    <property type="entry name" value="Lysozyme-like"/>
    <property type="match status" value="1"/>
</dbReference>
<organism evidence="20 21">
    <name type="scientific">Candidatus Taylorbacteria bacterium RIFCSPHIGHO2_02_FULL_44_12</name>
    <dbReference type="NCBI Taxonomy" id="1802308"/>
    <lineage>
        <taxon>Bacteria</taxon>
        <taxon>Candidatus Tayloriibacteriota</taxon>
    </lineage>
</organism>
<dbReference type="GO" id="GO:0009252">
    <property type="term" value="P:peptidoglycan biosynthetic process"/>
    <property type="evidence" value="ECO:0007669"/>
    <property type="project" value="UniProtKB-KW"/>
</dbReference>
<evidence type="ECO:0000256" key="17">
    <source>
        <dbReference type="SAM" id="Phobius"/>
    </source>
</evidence>
<feature type="transmembrane region" description="Helical" evidence="17">
    <location>
        <begin position="20"/>
        <end position="38"/>
    </location>
</feature>
<keyword evidence="9" id="KW-0378">Hydrolase</keyword>
<dbReference type="Pfam" id="PF00912">
    <property type="entry name" value="Transgly"/>
    <property type="match status" value="1"/>
</dbReference>
<dbReference type="InterPro" id="IPR036950">
    <property type="entry name" value="PBP_transglycosylase"/>
</dbReference>
<evidence type="ECO:0000256" key="6">
    <source>
        <dbReference type="ARBA" id="ARBA00022670"/>
    </source>
</evidence>
<feature type="domain" description="Glycosyl transferase family 51" evidence="19">
    <location>
        <begin position="74"/>
        <end position="242"/>
    </location>
</feature>
<dbReference type="GO" id="GO:0030288">
    <property type="term" value="C:outer membrane-bounded periplasmic space"/>
    <property type="evidence" value="ECO:0007669"/>
    <property type="project" value="TreeGrafter"/>
</dbReference>
<sequence>MTGKRRRNKKLLRHLKIYSFLGFSGIFVLVGLGALWVGNLKMPDLDSLEARHISRSTKIYDRTGTVLLYDTGINSKRTDIPLSEISPLISQATIAIEDNNFYTNIGIEPLSIIRAVFFDIASGGFSQGASTITQQVVKNSLLTKDKTLTRKIKEWVLAIKLTKSMSKDKILEAYLNETSYGGTIYGVEEASQTFFGRSAKEVTLAQAAYLAAIPQAPTYYSPYGTHREDLDGRQKLVLQRMKSLGLISDVQYDSAADEHVQFLAKNLSGIRAPHFVMFVRDYLAQKYGEQVVLSGGLRVITSLDFDLQEKAEEIISKFAPTLQSNFNASNTAMVAIDPKTGDILAMVGSKDYFDSSIDGNYNIAIAKRQPGSTFKPFVYATLFKKGYTPETILFDTPTEFSLQCDKEGKPKNPSDDPEKVCYFPLDYDKKFQGPLTIRQALARSRNIPAVKALYMAGLNGSIQTAEDLGITSLTTPSRYGLSLVLGGGEVSLLEMTSAYGVFANDGVRNPYRSVLKVENAEGIVLEESSIHPYRVLAPEIARQISDILSDPKAQLPGYRSIIETVGRPVAMKTGTTDDFRDVWAIGYTPGLAVGAWAGNNDNEPLQHDIAGLVIAPVWGAFMSQAVKDTPVESFRASPPPLTDNKPVLRGIWYGGISYKKDKISGKLATEYTPPETQEEIVLNDVHDILHWLNKDEPRGPTTTDPKQDPQYESWEYGVRKWFSETWQPSHPEFKENNNIVLPTEFDDIHTPEKSPQISIIFPEANAVLSTQRVTTVQLKIVGPYTPQKTELYINGKYILTSEKDPLNISFIPGDVAELSSDSNTLSVVVYDSVWNKGQASINFKVSP</sequence>
<evidence type="ECO:0000256" key="2">
    <source>
        <dbReference type="ARBA" id="ARBA00007090"/>
    </source>
</evidence>
<dbReference type="InterPro" id="IPR001460">
    <property type="entry name" value="PCN-bd_Tpept"/>
</dbReference>
<dbReference type="Proteomes" id="UP000178413">
    <property type="component" value="Unassembled WGS sequence"/>
</dbReference>
<keyword evidence="8" id="KW-0808">Transferase</keyword>
<evidence type="ECO:0000256" key="7">
    <source>
        <dbReference type="ARBA" id="ARBA00022676"/>
    </source>
</evidence>
<evidence type="ECO:0000256" key="16">
    <source>
        <dbReference type="ARBA" id="ARBA00049902"/>
    </source>
</evidence>
<dbReference type="EMBL" id="MHRM01000001">
    <property type="protein sequence ID" value="OHA24672.1"/>
    <property type="molecule type" value="Genomic_DNA"/>
</dbReference>
<comment type="catalytic activity">
    <reaction evidence="16">
        <text>[GlcNAc-(1-&gt;4)-Mur2Ac(oyl-L-Ala-gamma-D-Glu-L-Lys-D-Ala-D-Ala)](n)-di-trans,octa-cis-undecaprenyl diphosphate + beta-D-GlcNAc-(1-&gt;4)-Mur2Ac(oyl-L-Ala-gamma-D-Glu-L-Lys-D-Ala-D-Ala)-di-trans,octa-cis-undecaprenyl diphosphate = [GlcNAc-(1-&gt;4)-Mur2Ac(oyl-L-Ala-gamma-D-Glu-L-Lys-D-Ala-D-Ala)](n+1)-di-trans,octa-cis-undecaprenyl diphosphate + di-trans,octa-cis-undecaprenyl diphosphate + H(+)</text>
        <dbReference type="Rhea" id="RHEA:23708"/>
        <dbReference type="Rhea" id="RHEA-COMP:9602"/>
        <dbReference type="Rhea" id="RHEA-COMP:9603"/>
        <dbReference type="ChEBI" id="CHEBI:15378"/>
        <dbReference type="ChEBI" id="CHEBI:58405"/>
        <dbReference type="ChEBI" id="CHEBI:60033"/>
        <dbReference type="ChEBI" id="CHEBI:78435"/>
        <dbReference type="EC" id="2.4.99.28"/>
    </reaction>
</comment>
<comment type="similarity">
    <text evidence="2">In the C-terminal section; belongs to the transpeptidase family.</text>
</comment>
<dbReference type="STRING" id="1802308.A3D50_00540"/>
<keyword evidence="17" id="KW-0812">Transmembrane</keyword>
<comment type="catalytic activity">
    <reaction evidence="15">
        <text>Preferential cleavage: (Ac)2-L-Lys-D-Ala-|-D-Ala. Also transpeptidation of peptidyl-alanyl moieties that are N-acyl substituents of D-alanine.</text>
        <dbReference type="EC" id="3.4.16.4"/>
    </reaction>
</comment>
<dbReference type="InterPro" id="IPR050396">
    <property type="entry name" value="Glycosyltr_51/Transpeptidase"/>
</dbReference>
<dbReference type="FunFam" id="1.10.3810.10:FF:000001">
    <property type="entry name" value="Penicillin-binding protein 1A"/>
    <property type="match status" value="1"/>
</dbReference>
<evidence type="ECO:0000313" key="20">
    <source>
        <dbReference type="EMBL" id="OHA24672.1"/>
    </source>
</evidence>
<evidence type="ECO:0000256" key="10">
    <source>
        <dbReference type="ARBA" id="ARBA00022960"/>
    </source>
</evidence>
<dbReference type="SUPFAM" id="SSF56601">
    <property type="entry name" value="beta-lactamase/transpeptidase-like"/>
    <property type="match status" value="1"/>
</dbReference>
<dbReference type="GO" id="GO:0008360">
    <property type="term" value="P:regulation of cell shape"/>
    <property type="evidence" value="ECO:0007669"/>
    <property type="project" value="UniProtKB-KW"/>
</dbReference>
<comment type="subcellular location">
    <subcellularLocation>
        <location evidence="1">Cell membrane</location>
    </subcellularLocation>
</comment>
<dbReference type="AlphaFoldDB" id="A0A1G2MNU9"/>
<keyword evidence="6" id="KW-0645">Protease</keyword>
<evidence type="ECO:0000256" key="4">
    <source>
        <dbReference type="ARBA" id="ARBA00022475"/>
    </source>
</evidence>
<keyword evidence="10" id="KW-0133">Cell shape</keyword>
<reference evidence="20 21" key="1">
    <citation type="journal article" date="2016" name="Nat. Commun.">
        <title>Thousands of microbial genomes shed light on interconnected biogeochemical processes in an aquifer system.</title>
        <authorList>
            <person name="Anantharaman K."/>
            <person name="Brown C.T."/>
            <person name="Hug L.A."/>
            <person name="Sharon I."/>
            <person name="Castelle C.J."/>
            <person name="Probst A.J."/>
            <person name="Thomas B.C."/>
            <person name="Singh A."/>
            <person name="Wilkins M.J."/>
            <person name="Karaoz U."/>
            <person name="Brodie E.L."/>
            <person name="Williams K.H."/>
            <person name="Hubbard S.S."/>
            <person name="Banfield J.F."/>
        </authorList>
    </citation>
    <scope>NUCLEOTIDE SEQUENCE [LARGE SCALE GENOMIC DNA]</scope>
</reference>
<proteinExistence type="inferred from homology"/>
<evidence type="ECO:0000256" key="12">
    <source>
        <dbReference type="ARBA" id="ARBA00023136"/>
    </source>
</evidence>
<dbReference type="InterPro" id="IPR013783">
    <property type="entry name" value="Ig-like_fold"/>
</dbReference>
<evidence type="ECO:0000256" key="11">
    <source>
        <dbReference type="ARBA" id="ARBA00022984"/>
    </source>
</evidence>
<evidence type="ECO:0000256" key="15">
    <source>
        <dbReference type="ARBA" id="ARBA00034000"/>
    </source>
</evidence>
<dbReference type="Gene3D" id="1.10.3810.10">
    <property type="entry name" value="Biosynthetic peptidoglycan transglycosylase-like"/>
    <property type="match status" value="1"/>
</dbReference>
<comment type="caution">
    <text evidence="20">The sequence shown here is derived from an EMBL/GenBank/DDBJ whole genome shotgun (WGS) entry which is preliminary data.</text>
</comment>
<evidence type="ECO:0000259" key="18">
    <source>
        <dbReference type="Pfam" id="PF00905"/>
    </source>
</evidence>
<dbReference type="InterPro" id="IPR001264">
    <property type="entry name" value="Glyco_trans_51"/>
</dbReference>
<keyword evidence="17" id="KW-1133">Transmembrane helix</keyword>
<dbReference type="Pfam" id="PF00905">
    <property type="entry name" value="Transpeptidase"/>
    <property type="match status" value="1"/>
</dbReference>
<evidence type="ECO:0000256" key="3">
    <source>
        <dbReference type="ARBA" id="ARBA00007739"/>
    </source>
</evidence>